<reference evidence="2 3" key="1">
    <citation type="journal article" date="2024" name="G3 (Bethesda)">
        <title>Genome assembly of Hibiscus sabdariffa L. provides insights into metabolisms of medicinal natural products.</title>
        <authorList>
            <person name="Kim T."/>
        </authorList>
    </citation>
    <scope>NUCLEOTIDE SEQUENCE [LARGE SCALE GENOMIC DNA]</scope>
    <source>
        <strain evidence="2">TK-2024</strain>
        <tissue evidence="2">Old leaves</tissue>
    </source>
</reference>
<dbReference type="Proteomes" id="UP001396334">
    <property type="component" value="Unassembled WGS sequence"/>
</dbReference>
<proteinExistence type="predicted"/>
<feature type="region of interest" description="Disordered" evidence="1">
    <location>
        <begin position="1"/>
        <end position="64"/>
    </location>
</feature>
<evidence type="ECO:0000256" key="1">
    <source>
        <dbReference type="SAM" id="MobiDB-lite"/>
    </source>
</evidence>
<evidence type="ECO:0000313" key="2">
    <source>
        <dbReference type="EMBL" id="KAK8973988.1"/>
    </source>
</evidence>
<feature type="compositionally biased region" description="Polar residues" evidence="1">
    <location>
        <begin position="192"/>
        <end position="202"/>
    </location>
</feature>
<dbReference type="PANTHER" id="PTHR46634">
    <property type="entry name" value="M REDUCTASE II SUBUNIT GAMMA, PUTATIVE (DUF3741)-RELATED"/>
    <property type="match status" value="1"/>
</dbReference>
<comment type="caution">
    <text evidence="2">The sequence shown here is derived from an EMBL/GenBank/DDBJ whole genome shotgun (WGS) entry which is preliminary data.</text>
</comment>
<name>A0ABR2NCV3_9ROSI</name>
<feature type="compositionally biased region" description="Basic and acidic residues" evidence="1">
    <location>
        <begin position="173"/>
        <end position="191"/>
    </location>
</feature>
<sequence length="269" mass="29845">MFSSFNDAIGSHFSKDKENFEELRERWKTNKEASSNGSGTGWDGKNESCDPPLPSPKVDEYPSKPTRIVVLKPSPRKSQDIKTVASPSPSSPRILLEHVVENLRDSEVTSPTSRKYGITLISIVTIILPLPYQEAKKRLSERWAMMASNGNSQEQRHVRRSSSTLGEMIALSDAKKLGRSEEEEGTKEQEPRGSTSCIANNLNKEENTSDSPKNLFRSKSVHVSSTAHGARLNIEISDPESSNEQIPKELTKAKSIKSSLKGKVSTLFF</sequence>
<gene>
    <name evidence="2" type="ORF">V6N11_046946</name>
</gene>
<dbReference type="PANTHER" id="PTHR46634:SF3">
    <property type="entry name" value="M REDUCTASE II SUBUNIT GAMMA, PUTATIVE (DUF3741)-RELATED"/>
    <property type="match status" value="1"/>
</dbReference>
<evidence type="ECO:0000313" key="3">
    <source>
        <dbReference type="Proteomes" id="UP001396334"/>
    </source>
</evidence>
<keyword evidence="3" id="KW-1185">Reference proteome</keyword>
<organism evidence="2 3">
    <name type="scientific">Hibiscus sabdariffa</name>
    <name type="common">roselle</name>
    <dbReference type="NCBI Taxonomy" id="183260"/>
    <lineage>
        <taxon>Eukaryota</taxon>
        <taxon>Viridiplantae</taxon>
        <taxon>Streptophyta</taxon>
        <taxon>Embryophyta</taxon>
        <taxon>Tracheophyta</taxon>
        <taxon>Spermatophyta</taxon>
        <taxon>Magnoliopsida</taxon>
        <taxon>eudicotyledons</taxon>
        <taxon>Gunneridae</taxon>
        <taxon>Pentapetalae</taxon>
        <taxon>rosids</taxon>
        <taxon>malvids</taxon>
        <taxon>Malvales</taxon>
        <taxon>Malvaceae</taxon>
        <taxon>Malvoideae</taxon>
        <taxon>Hibiscus</taxon>
    </lineage>
</organism>
<protein>
    <submittedName>
        <fullName evidence="2">Uncharacterized protein</fullName>
    </submittedName>
</protein>
<accession>A0ABR2NCV3</accession>
<dbReference type="EMBL" id="JBBPBN010000173">
    <property type="protein sequence ID" value="KAK8973988.1"/>
    <property type="molecule type" value="Genomic_DNA"/>
</dbReference>
<feature type="compositionally biased region" description="Basic and acidic residues" evidence="1">
    <location>
        <begin position="13"/>
        <end position="31"/>
    </location>
</feature>
<feature type="region of interest" description="Disordered" evidence="1">
    <location>
        <begin position="171"/>
        <end position="247"/>
    </location>
</feature>